<dbReference type="SUPFAM" id="SSF51412">
    <property type="entry name" value="Inosine monophosphate dehydrogenase (IMPDH)"/>
    <property type="match status" value="1"/>
</dbReference>
<name>A0ABW4S9J3_9RHOB</name>
<dbReference type="RefSeq" id="WP_390264176.1">
    <property type="nucleotide sequence ID" value="NZ_JBHUGH010000012.1"/>
</dbReference>
<dbReference type="PANTHER" id="PTHR42747">
    <property type="entry name" value="NITRONATE MONOOXYGENASE-RELATED"/>
    <property type="match status" value="1"/>
</dbReference>
<dbReference type="Gene3D" id="3.20.20.70">
    <property type="entry name" value="Aldolase class I"/>
    <property type="match status" value="1"/>
</dbReference>
<organism evidence="6 7">
    <name type="scientific">Halodurantibacterium flavum</name>
    <dbReference type="NCBI Taxonomy" id="1382802"/>
    <lineage>
        <taxon>Bacteria</taxon>
        <taxon>Pseudomonadati</taxon>
        <taxon>Pseudomonadota</taxon>
        <taxon>Alphaproteobacteria</taxon>
        <taxon>Rhodobacterales</taxon>
        <taxon>Paracoccaceae</taxon>
        <taxon>Halodurantibacterium</taxon>
    </lineage>
</organism>
<evidence type="ECO:0000313" key="6">
    <source>
        <dbReference type="EMBL" id="MFD1913778.1"/>
    </source>
</evidence>
<evidence type="ECO:0000313" key="7">
    <source>
        <dbReference type="Proteomes" id="UP001597353"/>
    </source>
</evidence>
<protein>
    <submittedName>
        <fullName evidence="6">NAD(P)H-dependent flavin oxidoreductase</fullName>
        <ecNumber evidence="6">1.13.12.-</ecNumber>
    </submittedName>
</protein>
<keyword evidence="2" id="KW-0285">Flavoprotein</keyword>
<dbReference type="GO" id="GO:0016491">
    <property type="term" value="F:oxidoreductase activity"/>
    <property type="evidence" value="ECO:0007669"/>
    <property type="project" value="UniProtKB-KW"/>
</dbReference>
<evidence type="ECO:0000256" key="1">
    <source>
        <dbReference type="ARBA" id="ARBA00009881"/>
    </source>
</evidence>
<dbReference type="InterPro" id="IPR004136">
    <property type="entry name" value="NMO"/>
</dbReference>
<evidence type="ECO:0000256" key="4">
    <source>
        <dbReference type="ARBA" id="ARBA00023002"/>
    </source>
</evidence>
<comment type="caution">
    <text evidence="6">The sequence shown here is derived from an EMBL/GenBank/DDBJ whole genome shotgun (WGS) entry which is preliminary data.</text>
</comment>
<dbReference type="InterPro" id="IPR013785">
    <property type="entry name" value="Aldolase_TIM"/>
</dbReference>
<keyword evidence="7" id="KW-1185">Reference proteome</keyword>
<comment type="similarity">
    <text evidence="1">Belongs to the nitronate monooxygenase family. NMO class I subfamily.</text>
</comment>
<dbReference type="Proteomes" id="UP001597353">
    <property type="component" value="Unassembled WGS sequence"/>
</dbReference>
<proteinExistence type="inferred from homology"/>
<accession>A0ABW4S9J3</accession>
<gene>
    <name evidence="6" type="ORF">ACFSGJ_16310</name>
</gene>
<keyword evidence="5" id="KW-0503">Monooxygenase</keyword>
<sequence>MTIPESLRRNLRLPAIAAPMFLASGPELVIATCKAGMVGSFPALNQRSTEGFSDWLSEIAEALPDNAAAFGVNLIVHRSNPRLEPDLAQVVRHKVPLVITSLGAVRDVVDAVHSYGGLVFHDVISRRHAEKAAEAGVDGIIAVAAGAGGHAGTMSPFALVNEIRAVFDGTVVLGGAINTGAQILAARMMGADMAYLGTRMLATREAMVDAEYKDMILSSQAADILYTSAISGVNANFLRPSMVRAGLDPDNLPAHGRMDMASEAKAWKTVWSAGQGVGGIGDLPAAGDLAGRLLAEYHTALAAVATDPFGP</sequence>
<reference evidence="7" key="1">
    <citation type="journal article" date="2019" name="Int. J. Syst. Evol. Microbiol.">
        <title>The Global Catalogue of Microorganisms (GCM) 10K type strain sequencing project: providing services to taxonomists for standard genome sequencing and annotation.</title>
        <authorList>
            <consortium name="The Broad Institute Genomics Platform"/>
            <consortium name="The Broad Institute Genome Sequencing Center for Infectious Disease"/>
            <person name="Wu L."/>
            <person name="Ma J."/>
        </authorList>
    </citation>
    <scope>NUCLEOTIDE SEQUENCE [LARGE SCALE GENOMIC DNA]</scope>
    <source>
        <strain evidence="7">CGMCC 4.7242</strain>
    </source>
</reference>
<dbReference type="CDD" id="cd04730">
    <property type="entry name" value="NPD_like"/>
    <property type="match status" value="1"/>
</dbReference>
<dbReference type="EC" id="1.13.12.-" evidence="6"/>
<dbReference type="PANTHER" id="PTHR42747:SF4">
    <property type="entry name" value="BLR1330 PROTEIN"/>
    <property type="match status" value="1"/>
</dbReference>
<evidence type="ECO:0000256" key="3">
    <source>
        <dbReference type="ARBA" id="ARBA00022643"/>
    </source>
</evidence>
<dbReference type="EMBL" id="JBHUGH010000012">
    <property type="protein sequence ID" value="MFD1913778.1"/>
    <property type="molecule type" value="Genomic_DNA"/>
</dbReference>
<evidence type="ECO:0000256" key="5">
    <source>
        <dbReference type="ARBA" id="ARBA00023033"/>
    </source>
</evidence>
<keyword evidence="4 6" id="KW-0560">Oxidoreductase</keyword>
<evidence type="ECO:0000256" key="2">
    <source>
        <dbReference type="ARBA" id="ARBA00022630"/>
    </source>
</evidence>
<dbReference type="Pfam" id="PF03060">
    <property type="entry name" value="NMO"/>
    <property type="match status" value="1"/>
</dbReference>
<keyword evidence="3" id="KW-0288">FMN</keyword>